<protein>
    <submittedName>
        <fullName evidence="1">Uncharacterized protein</fullName>
    </submittedName>
</protein>
<accession>A0A9D4QNE7</accession>
<gene>
    <name evidence="1" type="ORF">DPMN_109924</name>
</gene>
<reference evidence="1" key="2">
    <citation type="submission" date="2020-11" db="EMBL/GenBank/DDBJ databases">
        <authorList>
            <person name="McCartney M.A."/>
            <person name="Auch B."/>
            <person name="Kono T."/>
            <person name="Mallez S."/>
            <person name="Becker A."/>
            <person name="Gohl D.M."/>
            <person name="Silverstein K.A.T."/>
            <person name="Koren S."/>
            <person name="Bechman K.B."/>
            <person name="Herman A."/>
            <person name="Abrahante J.E."/>
            <person name="Garbe J."/>
        </authorList>
    </citation>
    <scope>NUCLEOTIDE SEQUENCE</scope>
    <source>
        <strain evidence="1">Duluth1</strain>
        <tissue evidence="1">Whole animal</tissue>
    </source>
</reference>
<reference evidence="1" key="1">
    <citation type="journal article" date="2019" name="bioRxiv">
        <title>The Genome of the Zebra Mussel, Dreissena polymorpha: A Resource for Invasive Species Research.</title>
        <authorList>
            <person name="McCartney M.A."/>
            <person name="Auch B."/>
            <person name="Kono T."/>
            <person name="Mallez S."/>
            <person name="Zhang Y."/>
            <person name="Obille A."/>
            <person name="Becker A."/>
            <person name="Abrahante J.E."/>
            <person name="Garbe J."/>
            <person name="Badalamenti J.P."/>
            <person name="Herman A."/>
            <person name="Mangelson H."/>
            <person name="Liachko I."/>
            <person name="Sullivan S."/>
            <person name="Sone E.D."/>
            <person name="Koren S."/>
            <person name="Silverstein K.A.T."/>
            <person name="Beckman K.B."/>
            <person name="Gohl D.M."/>
        </authorList>
    </citation>
    <scope>NUCLEOTIDE SEQUENCE</scope>
    <source>
        <strain evidence="1">Duluth1</strain>
        <tissue evidence="1">Whole animal</tissue>
    </source>
</reference>
<keyword evidence="2" id="KW-1185">Reference proteome</keyword>
<proteinExistence type="predicted"/>
<sequence length="83" mass="9499">MRQPRQWSGGWCEMGICIHHFVEKRCRYIRICDSRFLYPGFEDFDFCGYIDKDVGAGDGDAFDGVVRFLSGAFCGMNAVGVWE</sequence>
<organism evidence="1 2">
    <name type="scientific">Dreissena polymorpha</name>
    <name type="common">Zebra mussel</name>
    <name type="synonym">Mytilus polymorpha</name>
    <dbReference type="NCBI Taxonomy" id="45954"/>
    <lineage>
        <taxon>Eukaryota</taxon>
        <taxon>Metazoa</taxon>
        <taxon>Spiralia</taxon>
        <taxon>Lophotrochozoa</taxon>
        <taxon>Mollusca</taxon>
        <taxon>Bivalvia</taxon>
        <taxon>Autobranchia</taxon>
        <taxon>Heteroconchia</taxon>
        <taxon>Euheterodonta</taxon>
        <taxon>Imparidentia</taxon>
        <taxon>Neoheterodontei</taxon>
        <taxon>Myida</taxon>
        <taxon>Dreissenoidea</taxon>
        <taxon>Dreissenidae</taxon>
        <taxon>Dreissena</taxon>
    </lineage>
</organism>
<dbReference type="AlphaFoldDB" id="A0A9D4QNE7"/>
<comment type="caution">
    <text evidence="1">The sequence shown here is derived from an EMBL/GenBank/DDBJ whole genome shotgun (WGS) entry which is preliminary data.</text>
</comment>
<evidence type="ECO:0000313" key="1">
    <source>
        <dbReference type="EMBL" id="KAH3836552.1"/>
    </source>
</evidence>
<name>A0A9D4QNE7_DREPO</name>
<evidence type="ECO:0000313" key="2">
    <source>
        <dbReference type="Proteomes" id="UP000828390"/>
    </source>
</evidence>
<dbReference type="Proteomes" id="UP000828390">
    <property type="component" value="Unassembled WGS sequence"/>
</dbReference>
<dbReference type="EMBL" id="JAIWYP010000004">
    <property type="protein sequence ID" value="KAH3836552.1"/>
    <property type="molecule type" value="Genomic_DNA"/>
</dbReference>